<dbReference type="Pfam" id="PF19421">
    <property type="entry name" value="Fry_C"/>
    <property type="match status" value="1"/>
</dbReference>
<evidence type="ECO:0000313" key="2">
    <source>
        <dbReference type="EMBL" id="EEN67446.1"/>
    </source>
</evidence>
<dbReference type="InParanoid" id="C3XXI6"/>
<dbReference type="AlphaFoldDB" id="C3XXI6"/>
<protein>
    <recommendedName>
        <fullName evidence="1">Protein furry C-terminal domain-containing protein</fullName>
    </recommendedName>
</protein>
<dbReference type="eggNOG" id="KOG1825">
    <property type="taxonomic scope" value="Eukaryota"/>
</dbReference>
<gene>
    <name evidence="2" type="ORF">BRAFLDRAFT_117220</name>
</gene>
<proteinExistence type="predicted"/>
<evidence type="ECO:0000259" key="1">
    <source>
        <dbReference type="Pfam" id="PF19421"/>
    </source>
</evidence>
<organism>
    <name type="scientific">Branchiostoma floridae</name>
    <name type="common">Florida lancelet</name>
    <name type="synonym">Amphioxus</name>
    <dbReference type="NCBI Taxonomy" id="7739"/>
    <lineage>
        <taxon>Eukaryota</taxon>
        <taxon>Metazoa</taxon>
        <taxon>Chordata</taxon>
        <taxon>Cephalochordata</taxon>
        <taxon>Leptocardii</taxon>
        <taxon>Amphioxiformes</taxon>
        <taxon>Branchiostomatidae</taxon>
        <taxon>Branchiostoma</taxon>
    </lineage>
</organism>
<dbReference type="InterPro" id="IPR045842">
    <property type="entry name" value="Fry_C"/>
</dbReference>
<reference evidence="2" key="1">
    <citation type="journal article" date="2008" name="Nature">
        <title>The amphioxus genome and the evolution of the chordate karyotype.</title>
        <authorList>
            <consortium name="US DOE Joint Genome Institute (JGI-PGF)"/>
            <person name="Putnam N.H."/>
            <person name="Butts T."/>
            <person name="Ferrier D.E.K."/>
            <person name="Furlong R.F."/>
            <person name="Hellsten U."/>
            <person name="Kawashima T."/>
            <person name="Robinson-Rechavi M."/>
            <person name="Shoguchi E."/>
            <person name="Terry A."/>
            <person name="Yu J.-K."/>
            <person name="Benito-Gutierrez E.L."/>
            <person name="Dubchak I."/>
            <person name="Garcia-Fernandez J."/>
            <person name="Gibson-Brown J.J."/>
            <person name="Grigoriev I.V."/>
            <person name="Horton A.C."/>
            <person name="de Jong P.J."/>
            <person name="Jurka J."/>
            <person name="Kapitonov V.V."/>
            <person name="Kohara Y."/>
            <person name="Kuroki Y."/>
            <person name="Lindquist E."/>
            <person name="Lucas S."/>
            <person name="Osoegawa K."/>
            <person name="Pennacchio L.A."/>
            <person name="Salamov A.A."/>
            <person name="Satou Y."/>
            <person name="Sauka-Spengler T."/>
            <person name="Schmutz J."/>
            <person name="Shin-I T."/>
            <person name="Toyoda A."/>
            <person name="Bronner-Fraser M."/>
            <person name="Fujiyama A."/>
            <person name="Holland L.Z."/>
            <person name="Holland P.W.H."/>
            <person name="Satoh N."/>
            <person name="Rokhsar D.S."/>
        </authorList>
    </citation>
    <scope>NUCLEOTIDE SEQUENCE [LARGE SCALE GENOMIC DNA]</scope>
    <source>
        <strain evidence="2">S238N-H82</strain>
        <tissue evidence="2">Testes</tissue>
    </source>
</reference>
<accession>C3XXI6</accession>
<dbReference type="EMBL" id="GG666471">
    <property type="protein sequence ID" value="EEN67446.1"/>
    <property type="molecule type" value="Genomic_DNA"/>
</dbReference>
<sequence length="267" mass="29935">MLELLVSQAECPHIFTDTETILSCKLLERHKFAVLEIQEHYDTYICKRDATVECLDKIKESLKRQSLGEEAGGNGEQQQIELCRHLYKLHFQLLLLFQSYSKLVKLLSTAANAPQVTDYSRDATDLKARLHQAIYDVDNGSVLPLGQVDTVSLSRQVAEDSLLENLKNGQLTTCVQLIRAFRSMWPNLVFGSADEDDMEYLLALFCKHVADNKTGVLVMTRADTDLSGVCHRLMEVNIQLLSSLKLLELPPKSPQSSPSSPSPTTNL</sequence>
<name>C3XXI6_BRAFL</name>
<feature type="domain" description="Protein furry C-terminal" evidence="1">
    <location>
        <begin position="2"/>
        <end position="245"/>
    </location>
</feature>
<dbReference type="STRING" id="7739.C3XXI6"/>